<dbReference type="AlphaFoldDB" id="A0A1B1S6X7"/>
<organism evidence="2 3">
    <name type="scientific">Muribaculum intestinale</name>
    <dbReference type="NCBI Taxonomy" id="1796646"/>
    <lineage>
        <taxon>Bacteria</taxon>
        <taxon>Pseudomonadati</taxon>
        <taxon>Bacteroidota</taxon>
        <taxon>Bacteroidia</taxon>
        <taxon>Bacteroidales</taxon>
        <taxon>Muribaculaceae</taxon>
        <taxon>Muribaculum</taxon>
    </lineage>
</organism>
<name>A0A1B1S6X7_9BACT</name>
<evidence type="ECO:0000256" key="1">
    <source>
        <dbReference type="SAM" id="Phobius"/>
    </source>
</evidence>
<dbReference type="Proteomes" id="UP000186351">
    <property type="component" value="Chromosome"/>
</dbReference>
<feature type="transmembrane region" description="Helical" evidence="1">
    <location>
        <begin position="51"/>
        <end position="69"/>
    </location>
</feature>
<keyword evidence="1" id="KW-0812">Transmembrane</keyword>
<dbReference type="EMBL" id="CP015402">
    <property type="protein sequence ID" value="ANU62547.1"/>
    <property type="molecule type" value="Genomic_DNA"/>
</dbReference>
<dbReference type="RefSeq" id="WP_068959944.1">
    <property type="nucleotide sequence ID" value="NZ_CAJTAP010000011.1"/>
</dbReference>
<feature type="transmembrane region" description="Helical" evidence="1">
    <location>
        <begin position="25"/>
        <end position="45"/>
    </location>
</feature>
<gene>
    <name evidence="2" type="ORF">A4V02_01545</name>
</gene>
<keyword evidence="1" id="KW-0472">Membrane</keyword>
<reference evidence="3" key="1">
    <citation type="submission" date="2016-04" db="EMBL/GenBank/DDBJ databases">
        <title>Complete Genome Sequences of Twelve Strains of a Stable Defined Moderately Diverse Mouse Microbiota 2 (sDMDMm2).</title>
        <authorList>
            <person name="Uchimura Y."/>
            <person name="Wyss M."/>
            <person name="Brugiroux S."/>
            <person name="Limenitakis J.P."/>
            <person name="Stecher B."/>
            <person name="McCoy K.D."/>
            <person name="Macpherson A.J."/>
        </authorList>
    </citation>
    <scope>NUCLEOTIDE SEQUENCE [LARGE SCALE GENOMIC DNA]</scope>
    <source>
        <strain evidence="3">YL27</strain>
    </source>
</reference>
<evidence type="ECO:0000313" key="2">
    <source>
        <dbReference type="EMBL" id="ANU62547.1"/>
    </source>
</evidence>
<dbReference type="STRING" id="1796646.A4V02_01545"/>
<keyword evidence="3" id="KW-1185">Reference proteome</keyword>
<accession>A0A1Z2XEU5</accession>
<dbReference type="GeneID" id="82149784"/>
<proteinExistence type="predicted"/>
<protein>
    <submittedName>
        <fullName evidence="2">Uncharacterized protein</fullName>
    </submittedName>
</protein>
<accession>A0A1B1S6X7</accession>
<evidence type="ECO:0000313" key="3">
    <source>
        <dbReference type="Proteomes" id="UP000186351"/>
    </source>
</evidence>
<dbReference type="OrthoDB" id="1097213at2"/>
<dbReference type="KEGG" id="pary:A4V02_01545"/>
<sequence length="71" mass="7623">MTLNDRHIKNTSFTPSPAHTALKKAAKVVGIAVGAVVGIILWAILRPIFRGVGWIISILTAIGIIYLVMTL</sequence>
<keyword evidence="1" id="KW-1133">Transmembrane helix</keyword>